<dbReference type="EMBL" id="JAFBDQ010000028">
    <property type="protein sequence ID" value="MBM7558134.1"/>
    <property type="molecule type" value="Genomic_DNA"/>
</dbReference>
<comment type="caution">
    <text evidence="1">The sequence shown here is derived from an EMBL/GenBank/DDBJ whole genome shotgun (WGS) entry which is preliminary data.</text>
</comment>
<organism evidence="1 2">
    <name type="scientific">Halanaerobacter jeridensis</name>
    <dbReference type="NCBI Taxonomy" id="706427"/>
    <lineage>
        <taxon>Bacteria</taxon>
        <taxon>Bacillati</taxon>
        <taxon>Bacillota</taxon>
        <taxon>Clostridia</taxon>
        <taxon>Halanaerobiales</taxon>
        <taxon>Halobacteroidaceae</taxon>
        <taxon>Halanaerobacter</taxon>
    </lineage>
</organism>
<reference evidence="1" key="1">
    <citation type="submission" date="2021-01" db="EMBL/GenBank/DDBJ databases">
        <title>Genomic Encyclopedia of Type Strains, Phase IV (KMG-IV): sequencing the most valuable type-strain genomes for metagenomic binning, comparative biology and taxonomic classification.</title>
        <authorList>
            <person name="Goeker M."/>
        </authorList>
    </citation>
    <scope>NUCLEOTIDE SEQUENCE</scope>
    <source>
        <strain evidence="1">DSM 23230</strain>
    </source>
</reference>
<protein>
    <submittedName>
        <fullName evidence="1">Uncharacterized protein</fullName>
    </submittedName>
</protein>
<dbReference type="AlphaFoldDB" id="A0A938XUH5"/>
<name>A0A938XUH5_9FIRM</name>
<dbReference type="Proteomes" id="UP000774000">
    <property type="component" value="Unassembled WGS sequence"/>
</dbReference>
<accession>A0A938XUH5</accession>
<evidence type="ECO:0000313" key="1">
    <source>
        <dbReference type="EMBL" id="MBM7558134.1"/>
    </source>
</evidence>
<dbReference type="RefSeq" id="WP_204703152.1">
    <property type="nucleotide sequence ID" value="NZ_JAFBDQ010000028.1"/>
</dbReference>
<proteinExistence type="predicted"/>
<sequence>MSHSEVLDSLNVEIISPKDESRFVYINDYDVVNLCAFLLNNKDFLVYAGSILSKCTSINDLDMHLEQFYLENYGDDLSDKEIENNNKFVQLIHALYSNNSEESELGKIRGAILERLALLLILNRYMYIEDENHFFLPIKTDRLSEGCQLNVDCKVKWHNRNWTTNNPIDVAGWDQNELVGEFYECKVKIRNIKSSDEEILYKIADICDTSPDINNYNVGIVTFSNTMGVKYYFKYLDENKSDKVHIYGRDNISQLLNCN</sequence>
<evidence type="ECO:0000313" key="2">
    <source>
        <dbReference type="Proteomes" id="UP000774000"/>
    </source>
</evidence>
<keyword evidence="2" id="KW-1185">Reference proteome</keyword>
<gene>
    <name evidence="1" type="ORF">JOC47_003004</name>
</gene>